<organism evidence="1 2">
    <name type="scientific">Paenibacillus agilis</name>
    <dbReference type="NCBI Taxonomy" id="3020863"/>
    <lineage>
        <taxon>Bacteria</taxon>
        <taxon>Bacillati</taxon>
        <taxon>Bacillota</taxon>
        <taxon>Bacilli</taxon>
        <taxon>Bacillales</taxon>
        <taxon>Paenibacillaceae</taxon>
        <taxon>Paenibacillus</taxon>
    </lineage>
</organism>
<evidence type="ECO:0000313" key="1">
    <source>
        <dbReference type="EMBL" id="TVX92664.1"/>
    </source>
</evidence>
<name>A0A559IYE8_9BACL</name>
<dbReference type="AlphaFoldDB" id="A0A559IYE8"/>
<dbReference type="InterPro" id="IPR036412">
    <property type="entry name" value="HAD-like_sf"/>
</dbReference>
<protein>
    <submittedName>
        <fullName evidence="1">Uncharacterized protein</fullName>
    </submittedName>
</protein>
<dbReference type="SUPFAM" id="SSF56784">
    <property type="entry name" value="HAD-like"/>
    <property type="match status" value="1"/>
</dbReference>
<proteinExistence type="predicted"/>
<sequence length="42" mass="4820">MWNAIKELKEIAFSVTDTNDNDGVAKALEELLRKKETNRILT</sequence>
<evidence type="ECO:0000313" key="2">
    <source>
        <dbReference type="Proteomes" id="UP000318102"/>
    </source>
</evidence>
<accession>A0A559IYE8</accession>
<reference evidence="1 2" key="1">
    <citation type="submission" date="2019-07" db="EMBL/GenBank/DDBJ databases">
        <authorList>
            <person name="Kim J."/>
        </authorList>
    </citation>
    <scope>NUCLEOTIDE SEQUENCE [LARGE SCALE GENOMIC DNA]</scope>
    <source>
        <strain evidence="1 2">N4</strain>
    </source>
</reference>
<dbReference type="Proteomes" id="UP000318102">
    <property type="component" value="Unassembled WGS sequence"/>
</dbReference>
<dbReference type="InterPro" id="IPR023214">
    <property type="entry name" value="HAD_sf"/>
</dbReference>
<dbReference type="OrthoDB" id="9781413at2"/>
<dbReference type="EMBL" id="VNJK01000001">
    <property type="protein sequence ID" value="TVX92664.1"/>
    <property type="molecule type" value="Genomic_DNA"/>
</dbReference>
<comment type="caution">
    <text evidence="1">The sequence shown here is derived from an EMBL/GenBank/DDBJ whole genome shotgun (WGS) entry which is preliminary data.</text>
</comment>
<dbReference type="Pfam" id="PF08282">
    <property type="entry name" value="Hydrolase_3"/>
    <property type="match status" value="1"/>
</dbReference>
<dbReference type="Gene3D" id="3.40.50.1000">
    <property type="entry name" value="HAD superfamily/HAD-like"/>
    <property type="match status" value="1"/>
</dbReference>
<dbReference type="RefSeq" id="WP_144988343.1">
    <property type="nucleotide sequence ID" value="NZ_VNJK01000001.1"/>
</dbReference>
<keyword evidence="2" id="KW-1185">Reference proteome</keyword>
<gene>
    <name evidence="1" type="ORF">FPZ44_06150</name>
</gene>